<name>A0A060IH83_RHIET</name>
<dbReference type="KEGG" id="rei:IE4771_PE00089"/>
<evidence type="ECO:0000313" key="3">
    <source>
        <dbReference type="Proteomes" id="UP000027180"/>
    </source>
</evidence>
<gene>
    <name evidence="2" type="ORF">IE4771_PE00089</name>
</gene>
<dbReference type="HOGENOM" id="CLU_294547_0_0_5"/>
<geneLocation type="plasmid" evidence="2 3">
    <name>pRetIE4771e</name>
</geneLocation>
<dbReference type="EMBL" id="CP006991">
    <property type="protein sequence ID" value="AIC31315.1"/>
    <property type="molecule type" value="Genomic_DNA"/>
</dbReference>
<feature type="transmembrane region" description="Helical" evidence="1">
    <location>
        <begin position="128"/>
        <end position="149"/>
    </location>
</feature>
<reference evidence="2 3" key="1">
    <citation type="submission" date="2013-12" db="EMBL/GenBank/DDBJ databases">
        <title>Complete genome sequence of Rhizobium etli bv. mimosae IE4771.</title>
        <authorList>
            <person name="Bustos P."/>
            <person name="Santamaria R.I."/>
            <person name="Lozano L."/>
            <person name="Ormeno-Orrillo E."/>
            <person name="Rogel M.A."/>
            <person name="Romero D."/>
            <person name="Cevallos M.A."/>
            <person name="Martinez-Romero E."/>
            <person name="Gonzalez V."/>
        </authorList>
    </citation>
    <scope>NUCLEOTIDE SEQUENCE [LARGE SCALE GENOMIC DNA]</scope>
    <source>
        <strain evidence="2 3">IE4771</strain>
        <plasmid evidence="3">Plasmid pRetIE4771e</plasmid>
    </source>
</reference>
<keyword evidence="2" id="KW-0614">Plasmid</keyword>
<organism evidence="2 3">
    <name type="scientific">Rhizobium etli bv. mimosae str. IE4771</name>
    <dbReference type="NCBI Taxonomy" id="1432050"/>
    <lineage>
        <taxon>Bacteria</taxon>
        <taxon>Pseudomonadati</taxon>
        <taxon>Pseudomonadota</taxon>
        <taxon>Alphaproteobacteria</taxon>
        <taxon>Hyphomicrobiales</taxon>
        <taxon>Rhizobiaceae</taxon>
        <taxon>Rhizobium/Agrobacterium group</taxon>
        <taxon>Rhizobium</taxon>
    </lineage>
</organism>
<accession>A0A060IH83</accession>
<dbReference type="OrthoDB" id="9776116at2"/>
<dbReference type="AlphaFoldDB" id="A0A060IH83"/>
<keyword evidence="1" id="KW-0812">Transmembrane</keyword>
<proteinExistence type="predicted"/>
<keyword evidence="1" id="KW-1133">Transmembrane helix</keyword>
<evidence type="ECO:0000313" key="2">
    <source>
        <dbReference type="EMBL" id="AIC31315.1"/>
    </source>
</evidence>
<feature type="transmembrane region" description="Helical" evidence="1">
    <location>
        <begin position="195"/>
        <end position="214"/>
    </location>
</feature>
<dbReference type="InterPro" id="IPR011044">
    <property type="entry name" value="Quino_amine_DH_bsu"/>
</dbReference>
<dbReference type="RefSeq" id="WP_040142616.1">
    <property type="nucleotide sequence ID" value="NZ_CP006991.1"/>
</dbReference>
<evidence type="ECO:0000256" key="1">
    <source>
        <dbReference type="SAM" id="Phobius"/>
    </source>
</evidence>
<sequence>MKRATANAVAQALTWRLRDLRIRVGTVEIEQAMAVLQSQDDWSETSLKQVLVPIFAKRQEHRNVVSVLIGEFLTPPDHAIIDPAGAGTTEFKLDGLGPGPLPPPPETWWKRLRRRFAPVLEAKWTPRALALFGTVLIVPVIIFLFFRAFHQLWERIGAVFAGLRGAFQDPLGNSLAERGGDIENLQIALLVRHTVVSSLAASGVLLILIAMRLTRSKKSPGSRRRDPIVDRPPDGDGSVFRVGSLGGQPPPFLDPSLASEVVELITYRQTERLRKDLDLRSTVDRRVRGDLDSLVFQRRKELPTVVLLVDSAADCRHWNTLAEEFQVALEKRGLRVETLSYYSGLSKPSSYSSSSSDTVEATLLGLAERTGWILTAVFGDLKRLSGQDISILSAQREQGPVLAFDYTHPRLWDIRHSPFEMMGMGPFPATGYALRRALATAFAPDRGAIRAAKSTITGKPAYWHLSKPHLEWAIACAMVEPVSFSLAEKLRRAHPDLSGPAEGLAFSLLSALPESWLSREGLRFAPNIRRELLSKAAEIPKDLQMAFLDVFDAAFGEEPASVTAGELWRYTRAQAELFTPRQARALQDLADVKACGIIDPEAFDDFVGRLRQPGLREEAGTIRLRSAMPKLSGLLSKGEFPPIVDPSDIQFADWSIGLSDVRIRVNGDRSPLAAFFAEGQSFLTIDKGGTEPFSRVDAVRGNRQTLTQLTSLSNFDLAPSDFTQIYIFPNGQGGLLAARNGRLFNLVKGSESEKEWLPNIALQEIKTEMDLGDDPLIALSPNGSHIAYARAGSGEIAVVAAAADERPTKFQIAGTLTAIAYSKRGALLCADASGDILELSADDPAPSSSASGPSRLANFDGPIAAFADFYGDDDRRHVVAALADGRVAIQEPGLSSRSYDLLPWRPRWITVFPDRKAAMAGSQALGVSIAVTGAEGEFDIVGVDSAAGDNEFNALSLLDHSIEPSRDELAVLAINPERRRIIVRNGSYLEVRPLVYDLPEVGETVPAFQRISVPEQPAEEADRGGAVPA</sequence>
<keyword evidence="1" id="KW-0472">Membrane</keyword>
<dbReference type="Proteomes" id="UP000027180">
    <property type="component" value="Plasmid pRetIE4771e"/>
</dbReference>
<dbReference type="SUPFAM" id="SSF50969">
    <property type="entry name" value="YVTN repeat-like/Quinoprotein amine dehydrogenase"/>
    <property type="match status" value="1"/>
</dbReference>
<protein>
    <submittedName>
        <fullName evidence="2">Uncharacterized protein</fullName>
    </submittedName>
</protein>